<feature type="domain" description="DUF6036" evidence="1">
    <location>
        <begin position="19"/>
        <end position="158"/>
    </location>
</feature>
<dbReference type="Pfam" id="PF19502">
    <property type="entry name" value="DUF6036"/>
    <property type="match status" value="1"/>
</dbReference>
<evidence type="ECO:0000313" key="3">
    <source>
        <dbReference type="Proteomes" id="UP000321720"/>
    </source>
</evidence>
<protein>
    <recommendedName>
        <fullName evidence="1">DUF6036 domain-containing protein</fullName>
    </recommendedName>
</protein>
<accession>A0A511J9Z2</accession>
<name>A0A511J9Z2_9CELL</name>
<dbReference type="AlphaFoldDB" id="A0A511J9Z2"/>
<gene>
    <name evidence="2" type="ORF">CCO02nite_14750</name>
</gene>
<evidence type="ECO:0000259" key="1">
    <source>
        <dbReference type="Pfam" id="PF19502"/>
    </source>
</evidence>
<evidence type="ECO:0000313" key="2">
    <source>
        <dbReference type="EMBL" id="GEL94817.1"/>
    </source>
</evidence>
<comment type="caution">
    <text evidence="2">The sequence shown here is derived from an EMBL/GenBank/DDBJ whole genome shotgun (WGS) entry which is preliminary data.</text>
</comment>
<sequence>MVTRADLVHAIRASTAVVEQPSVIIIGSQAALASWDEDELPAAATMSTEIDICPMHDDDAETLADKLDGAIGELSRFHQTHGFYIQGVGRETALLAPGWTDRLVAVKVAGADSSTGWCLEIHDLCAAKLLANRAKDHAYVAAMIQESFVDPNVVWDRVAGTDTDARRIEAAQRWLLGPCRVWSATGRTARPPTYEPA</sequence>
<dbReference type="EMBL" id="BJWG01000005">
    <property type="protein sequence ID" value="GEL94817.1"/>
    <property type="molecule type" value="Genomic_DNA"/>
</dbReference>
<keyword evidence="3" id="KW-1185">Reference proteome</keyword>
<dbReference type="Proteomes" id="UP000321720">
    <property type="component" value="Unassembled WGS sequence"/>
</dbReference>
<proteinExistence type="predicted"/>
<organism evidence="2 3">
    <name type="scientific">Cellulomonas composti</name>
    <dbReference type="NCBI Taxonomy" id="266130"/>
    <lineage>
        <taxon>Bacteria</taxon>
        <taxon>Bacillati</taxon>
        <taxon>Actinomycetota</taxon>
        <taxon>Actinomycetes</taxon>
        <taxon>Micrococcales</taxon>
        <taxon>Cellulomonadaceae</taxon>
        <taxon>Cellulomonas</taxon>
    </lineage>
</organism>
<reference evidence="2 3" key="1">
    <citation type="submission" date="2019-07" db="EMBL/GenBank/DDBJ databases">
        <title>Whole genome shotgun sequence of Cellulomonas composti NBRC 100758.</title>
        <authorList>
            <person name="Hosoyama A."/>
            <person name="Uohara A."/>
            <person name="Ohji S."/>
            <person name="Ichikawa N."/>
        </authorList>
    </citation>
    <scope>NUCLEOTIDE SEQUENCE [LARGE SCALE GENOMIC DNA]</scope>
    <source>
        <strain evidence="2 3">NBRC 100758</strain>
    </source>
</reference>
<dbReference type="InterPro" id="IPR045792">
    <property type="entry name" value="DUF6036"/>
</dbReference>